<dbReference type="AlphaFoldDB" id="G0ECQ6"/>
<dbReference type="KEGG" id="pfm:Pyrfu_1772"/>
<organism evidence="1 2">
    <name type="scientific">Pyrolobus fumarii (strain DSM 11204 / 1A)</name>
    <dbReference type="NCBI Taxonomy" id="694429"/>
    <lineage>
        <taxon>Archaea</taxon>
        <taxon>Thermoproteota</taxon>
        <taxon>Thermoprotei</taxon>
        <taxon>Desulfurococcales</taxon>
        <taxon>Pyrodictiaceae</taxon>
        <taxon>Pyrolobus</taxon>
    </lineage>
</organism>
<proteinExistence type="predicted"/>
<keyword evidence="2" id="KW-1185">Reference proteome</keyword>
<accession>G0ECQ6</accession>
<protein>
    <submittedName>
        <fullName evidence="1">Uncharacterized protein</fullName>
    </submittedName>
</protein>
<dbReference type="RefSeq" id="WP_014027303.1">
    <property type="nucleotide sequence ID" value="NC_015931.1"/>
</dbReference>
<reference evidence="1 2" key="1">
    <citation type="journal article" date="2011" name="Stand. Genomic Sci.">
        <title>Complete genome sequence of the hyperthermophilic chemolithoautotroph Pyrolobus fumarii type strain (1A).</title>
        <authorList>
            <person name="Anderson I."/>
            <person name="Goker M."/>
            <person name="Nolan M."/>
            <person name="Lucas S."/>
            <person name="Hammon N."/>
            <person name="Deshpande S."/>
            <person name="Cheng J.F."/>
            <person name="Tapia R."/>
            <person name="Han C."/>
            <person name="Goodwin L."/>
            <person name="Pitluck S."/>
            <person name="Huntemann M."/>
            <person name="Liolios K."/>
            <person name="Ivanova N."/>
            <person name="Pagani I."/>
            <person name="Mavromatis K."/>
            <person name="Ovchinikova G."/>
            <person name="Pati A."/>
            <person name="Chen A."/>
            <person name="Palaniappan K."/>
            <person name="Land M."/>
            <person name="Hauser L."/>
            <person name="Brambilla E.M."/>
            <person name="Huber H."/>
            <person name="Yasawong M."/>
            <person name="Rohde M."/>
            <person name="Spring S."/>
            <person name="Abt B."/>
            <person name="Sikorski J."/>
            <person name="Wirth R."/>
            <person name="Detter J.C."/>
            <person name="Woyke T."/>
            <person name="Bristow J."/>
            <person name="Eisen J.A."/>
            <person name="Markowitz V."/>
            <person name="Hugenholtz P."/>
            <person name="Kyrpides N.C."/>
            <person name="Klenk H.P."/>
            <person name="Lapidus A."/>
        </authorList>
    </citation>
    <scope>NUCLEOTIDE SEQUENCE [LARGE SCALE GENOMIC DNA]</scope>
    <source>
        <strain evidence="2">DSM 11204 / 1A</strain>
    </source>
</reference>
<dbReference type="GeneID" id="11138961"/>
<sequence>MSELYPRRNEYEQIVISAPGPVAITRVQGEEEEIVLEEDLEEAARKAFNSALLVFMRALVASRIEPEDVHLNMQAFTREYIIENDGRAVVLEARLSKNLEVRVEANASKVRYVIVYPKRDRTARRAARRLEKALMEVLHEPLTHAP</sequence>
<dbReference type="Proteomes" id="UP000001037">
    <property type="component" value="Chromosome"/>
</dbReference>
<gene>
    <name evidence="1" type="ordered locus">Pyrfu_1772</name>
</gene>
<evidence type="ECO:0000313" key="2">
    <source>
        <dbReference type="Proteomes" id="UP000001037"/>
    </source>
</evidence>
<dbReference type="STRING" id="694429.Pyrfu_1772"/>
<name>G0ECQ6_PYRF1</name>
<dbReference type="HOGENOM" id="CLU_1773274_0_0_2"/>
<dbReference type="InParanoid" id="G0ECQ6"/>
<dbReference type="EMBL" id="CP002838">
    <property type="protein sequence ID" value="AEM39626.1"/>
    <property type="molecule type" value="Genomic_DNA"/>
</dbReference>
<evidence type="ECO:0000313" key="1">
    <source>
        <dbReference type="EMBL" id="AEM39626.1"/>
    </source>
</evidence>